<comment type="similarity">
    <text evidence="3">Belongs to the acetyltransferase family. RimJ subfamily.</text>
</comment>
<dbReference type="CDD" id="cd04301">
    <property type="entry name" value="NAT_SF"/>
    <property type="match status" value="1"/>
</dbReference>
<name>A0A4S4FTV3_9MICO</name>
<gene>
    <name evidence="5" type="ORF">E6C70_07950</name>
</gene>
<dbReference type="Gene3D" id="3.40.630.30">
    <property type="match status" value="1"/>
</dbReference>
<evidence type="ECO:0000256" key="2">
    <source>
        <dbReference type="ARBA" id="ARBA00023315"/>
    </source>
</evidence>
<evidence type="ECO:0000313" key="6">
    <source>
        <dbReference type="Proteomes" id="UP000307380"/>
    </source>
</evidence>
<dbReference type="InterPro" id="IPR000182">
    <property type="entry name" value="GNAT_dom"/>
</dbReference>
<sequence length="165" mass="18799">MPTVQLQRWGADDLETLRRSNAPEMMTYLGGPETDDKLVERNDRYLRLNREGTAHMFRIVTAEHPEGVGVIGYWFHDHDGVPSYETGWSVESAYQGQGIATAALLEIIEHARVVRGRRELHAYPRTDNLASNAICRKAGFTNRGEIGYEYPPGNPIRCHDWVFEL</sequence>
<dbReference type="Pfam" id="PF13302">
    <property type="entry name" value="Acetyltransf_3"/>
    <property type="match status" value="1"/>
</dbReference>
<dbReference type="GO" id="GO:0008999">
    <property type="term" value="F:protein-N-terminal-alanine acetyltransferase activity"/>
    <property type="evidence" value="ECO:0007669"/>
    <property type="project" value="TreeGrafter"/>
</dbReference>
<protein>
    <submittedName>
        <fullName evidence="5">GNAT family N-acetyltransferase</fullName>
    </submittedName>
</protein>
<dbReference type="InterPro" id="IPR016181">
    <property type="entry name" value="Acyl_CoA_acyltransferase"/>
</dbReference>
<dbReference type="PANTHER" id="PTHR43792">
    <property type="entry name" value="GNAT FAMILY, PUTATIVE (AFU_ORTHOLOGUE AFUA_3G00765)-RELATED-RELATED"/>
    <property type="match status" value="1"/>
</dbReference>
<dbReference type="PROSITE" id="PS51186">
    <property type="entry name" value="GNAT"/>
    <property type="match status" value="1"/>
</dbReference>
<feature type="domain" description="N-acetyltransferase" evidence="4">
    <location>
        <begin position="12"/>
        <end position="165"/>
    </location>
</feature>
<keyword evidence="1 5" id="KW-0808">Transferase</keyword>
<keyword evidence="2" id="KW-0012">Acyltransferase</keyword>
<dbReference type="RefSeq" id="WP_136424017.1">
    <property type="nucleotide sequence ID" value="NZ_SSSN01000005.1"/>
</dbReference>
<dbReference type="InterPro" id="IPR051531">
    <property type="entry name" value="N-acetyltransferase"/>
</dbReference>
<dbReference type="AlphaFoldDB" id="A0A4S4FTV3"/>
<evidence type="ECO:0000256" key="1">
    <source>
        <dbReference type="ARBA" id="ARBA00022679"/>
    </source>
</evidence>
<evidence type="ECO:0000259" key="4">
    <source>
        <dbReference type="PROSITE" id="PS51186"/>
    </source>
</evidence>
<evidence type="ECO:0000256" key="3">
    <source>
        <dbReference type="ARBA" id="ARBA00038502"/>
    </source>
</evidence>
<dbReference type="SUPFAM" id="SSF55729">
    <property type="entry name" value="Acyl-CoA N-acyltransferases (Nat)"/>
    <property type="match status" value="1"/>
</dbReference>
<proteinExistence type="inferred from homology"/>
<dbReference type="OrthoDB" id="9809583at2"/>
<dbReference type="Proteomes" id="UP000307380">
    <property type="component" value="Unassembled WGS sequence"/>
</dbReference>
<organism evidence="5 6">
    <name type="scientific">Orlajensenia flava</name>
    <dbReference type="NCBI Taxonomy" id="2565934"/>
    <lineage>
        <taxon>Bacteria</taxon>
        <taxon>Bacillati</taxon>
        <taxon>Actinomycetota</taxon>
        <taxon>Actinomycetes</taxon>
        <taxon>Micrococcales</taxon>
        <taxon>Microbacteriaceae</taxon>
        <taxon>Orlajensenia</taxon>
    </lineage>
</organism>
<dbReference type="GO" id="GO:0005737">
    <property type="term" value="C:cytoplasm"/>
    <property type="evidence" value="ECO:0007669"/>
    <property type="project" value="TreeGrafter"/>
</dbReference>
<dbReference type="PANTHER" id="PTHR43792:SF8">
    <property type="entry name" value="[RIBOSOMAL PROTEIN US5]-ALANINE N-ACETYLTRANSFERASE"/>
    <property type="match status" value="1"/>
</dbReference>
<accession>A0A4S4FTV3</accession>
<evidence type="ECO:0000313" key="5">
    <source>
        <dbReference type="EMBL" id="THG34219.1"/>
    </source>
</evidence>
<keyword evidence="6" id="KW-1185">Reference proteome</keyword>
<dbReference type="EMBL" id="SSSN01000005">
    <property type="protein sequence ID" value="THG34219.1"/>
    <property type="molecule type" value="Genomic_DNA"/>
</dbReference>
<reference evidence="5 6" key="1">
    <citation type="submission" date="2019-04" db="EMBL/GenBank/DDBJ databases">
        <authorList>
            <person name="Jiang L."/>
        </authorList>
    </citation>
    <scope>NUCLEOTIDE SEQUENCE [LARGE SCALE GENOMIC DNA]</scope>
    <source>
        <strain evidence="5 6">YIM 131861</strain>
    </source>
</reference>
<comment type="caution">
    <text evidence="5">The sequence shown here is derived from an EMBL/GenBank/DDBJ whole genome shotgun (WGS) entry which is preliminary data.</text>
</comment>